<dbReference type="CDD" id="cd00248">
    <property type="entry name" value="Mth938-like"/>
    <property type="match status" value="1"/>
</dbReference>
<dbReference type="Gene3D" id="3.40.1230.10">
    <property type="entry name" value="MTH938-like"/>
    <property type="match status" value="1"/>
</dbReference>
<organism evidence="1 2">
    <name type="scientific">Glacieibacterium arshaanense</name>
    <dbReference type="NCBI Taxonomy" id="2511025"/>
    <lineage>
        <taxon>Bacteria</taxon>
        <taxon>Pseudomonadati</taxon>
        <taxon>Pseudomonadota</taxon>
        <taxon>Alphaproteobacteria</taxon>
        <taxon>Sphingomonadales</taxon>
        <taxon>Sphingosinicellaceae</taxon>
        <taxon>Glacieibacterium</taxon>
    </lineage>
</organism>
<dbReference type="SUPFAM" id="SSF64076">
    <property type="entry name" value="MTH938-like"/>
    <property type="match status" value="1"/>
</dbReference>
<dbReference type="InterPro" id="IPR036748">
    <property type="entry name" value="MTH938-like_sf"/>
</dbReference>
<name>A0A4Y9ET50_9SPHN</name>
<dbReference type="PANTHER" id="PTHR21192:SF2">
    <property type="entry name" value="NADH DEHYDROGENASE [UBIQUINONE] 1 ALPHA SUBCOMPLEX ASSEMBLY FACTOR 3"/>
    <property type="match status" value="1"/>
</dbReference>
<sequence>MRPKTRRAANASRRVPNALRRASSRMLKFEPQHTDALLVEGYAGRGFVVGGNVWPEGVLVSARAVWALTALDCDAFTALETAEPAIELVLIGTGSTMQRPDLALLKALQAKGWATEFMDSRAAARTYNVLVNEGRHVAAGLLAT</sequence>
<dbReference type="AlphaFoldDB" id="A0A4Y9ET50"/>
<reference evidence="1 2" key="1">
    <citation type="submission" date="2019-02" db="EMBL/GenBank/DDBJ databases">
        <title>Polymorphobacter sp. isolated from the lake at the Tibet of China.</title>
        <authorList>
            <person name="Li A."/>
        </authorList>
    </citation>
    <scope>NUCLEOTIDE SEQUENCE [LARGE SCALE GENOMIC DNA]</scope>
    <source>
        <strain evidence="1 2">DJ1R-1</strain>
    </source>
</reference>
<dbReference type="OrthoDB" id="7351393at2"/>
<dbReference type="EMBL" id="SIHO01000001">
    <property type="protein sequence ID" value="TFU06353.1"/>
    <property type="molecule type" value="Genomic_DNA"/>
</dbReference>
<evidence type="ECO:0000313" key="2">
    <source>
        <dbReference type="Proteomes" id="UP000297737"/>
    </source>
</evidence>
<dbReference type="Proteomes" id="UP000297737">
    <property type="component" value="Unassembled WGS sequence"/>
</dbReference>
<gene>
    <name evidence="1" type="ORF">EUV02_05005</name>
</gene>
<dbReference type="PANTHER" id="PTHR21192">
    <property type="entry name" value="NUCLEAR PROTEIN E3-3"/>
    <property type="match status" value="1"/>
</dbReference>
<protein>
    <recommendedName>
        <fullName evidence="3">NADH dehydrogenase [ubiquinone] 1 alpha subcomplex assembly factor 3</fullName>
    </recommendedName>
</protein>
<comment type="caution">
    <text evidence="1">The sequence shown here is derived from an EMBL/GenBank/DDBJ whole genome shotgun (WGS) entry which is preliminary data.</text>
</comment>
<evidence type="ECO:0000313" key="1">
    <source>
        <dbReference type="EMBL" id="TFU06353.1"/>
    </source>
</evidence>
<dbReference type="Pfam" id="PF04430">
    <property type="entry name" value="DUF498"/>
    <property type="match status" value="1"/>
</dbReference>
<proteinExistence type="predicted"/>
<accession>A0A4Y9ET50</accession>
<dbReference type="InterPro" id="IPR007523">
    <property type="entry name" value="NDUFAF3/AAMDC"/>
</dbReference>
<evidence type="ECO:0008006" key="3">
    <source>
        <dbReference type="Google" id="ProtNLM"/>
    </source>
</evidence>
<keyword evidence="2" id="KW-1185">Reference proteome</keyword>